<accession>A0A0U3QD49</accession>
<name>A0A0U3QD49_9HYPH</name>
<evidence type="ECO:0000256" key="3">
    <source>
        <dbReference type="ARBA" id="ARBA00022448"/>
    </source>
</evidence>
<dbReference type="KEGG" id="pphr:APZ00_24590"/>
<evidence type="ECO:0000259" key="7">
    <source>
        <dbReference type="PROSITE" id="PS50983"/>
    </source>
</evidence>
<dbReference type="eggNOG" id="COG4592">
    <property type="taxonomic scope" value="Bacteria"/>
</dbReference>
<proteinExistence type="inferred from homology"/>
<dbReference type="NCBIfam" id="NF008200">
    <property type="entry name" value="PRK10957.1"/>
    <property type="match status" value="1"/>
</dbReference>
<dbReference type="AlphaFoldDB" id="A0A0U3QD49"/>
<dbReference type="InterPro" id="IPR051313">
    <property type="entry name" value="Bact_iron-sidero_bind"/>
</dbReference>
<dbReference type="GO" id="GO:0030288">
    <property type="term" value="C:outer membrane-bounded periplasmic space"/>
    <property type="evidence" value="ECO:0007669"/>
    <property type="project" value="TreeGrafter"/>
</dbReference>
<keyword evidence="9" id="KW-1185">Reference proteome</keyword>
<dbReference type="RefSeq" id="WP_058900979.1">
    <property type="nucleotide sequence ID" value="NZ_CP013069.1"/>
</dbReference>
<dbReference type="PANTHER" id="PTHR30532:SF24">
    <property type="entry name" value="FERRIC ENTEROBACTIN-BINDING PERIPLASMIC PROTEIN FEPB"/>
    <property type="match status" value="1"/>
</dbReference>
<comment type="similarity">
    <text evidence="2">Belongs to the bacterial solute-binding protein 8 family.</text>
</comment>
<evidence type="ECO:0000313" key="9">
    <source>
        <dbReference type="Proteomes" id="UP000064921"/>
    </source>
</evidence>
<evidence type="ECO:0000256" key="4">
    <source>
        <dbReference type="ARBA" id="ARBA00022496"/>
    </source>
</evidence>
<dbReference type="EMBL" id="CP013069">
    <property type="protein sequence ID" value="ALV30425.1"/>
    <property type="molecule type" value="Genomic_DNA"/>
</dbReference>
<feature type="signal peptide" evidence="6">
    <location>
        <begin position="1"/>
        <end position="24"/>
    </location>
</feature>
<evidence type="ECO:0000256" key="6">
    <source>
        <dbReference type="SAM" id="SignalP"/>
    </source>
</evidence>
<keyword evidence="8" id="KW-0614">Plasmid</keyword>
<evidence type="ECO:0000256" key="5">
    <source>
        <dbReference type="ARBA" id="ARBA00022729"/>
    </source>
</evidence>
<dbReference type="Pfam" id="PF01497">
    <property type="entry name" value="Peripla_BP_2"/>
    <property type="match status" value="1"/>
</dbReference>
<keyword evidence="4" id="KW-0408">Iron</keyword>
<feature type="chain" id="PRO_5006843614" evidence="6">
    <location>
        <begin position="25"/>
        <end position="326"/>
    </location>
</feature>
<dbReference type="SUPFAM" id="SSF53807">
    <property type="entry name" value="Helical backbone' metal receptor"/>
    <property type="match status" value="1"/>
</dbReference>
<dbReference type="InterPro" id="IPR002491">
    <property type="entry name" value="ABC_transptr_periplasmic_BD"/>
</dbReference>
<dbReference type="Proteomes" id="UP000064921">
    <property type="component" value="Plasmid p.p-1"/>
</dbReference>
<evidence type="ECO:0000256" key="2">
    <source>
        <dbReference type="ARBA" id="ARBA00008814"/>
    </source>
</evidence>
<sequence length="326" mass="34160">MTSLTARFAALAALAISLALPLQPARSAGDWPRTIAHEGGELVLASAPQRIVSTTPSLTGILLAMNAPVAASAATSPGPLTDSKGFFSQWAAEADARGVEVLYSNLAFDLEAVIGSAPDLVVVSATGADSVKAHLDELQAQELPVILVNYSNQSWQAVARQLGEATGLEGEAEAAIRRFDAVAAQTAQAIVPPEGSVSIVGYNIGGSYSIGKPDSPHARLLSSLGMAVTGLPDSMRGQVTRSSDFDLISLENLPAAIQGETVFLLRATDKDVEAFLADPILANLPAVRSRQVYPLGPSSHRIDYYSGQEIMSLIAARFARPRFTNP</sequence>
<dbReference type="PANTHER" id="PTHR30532">
    <property type="entry name" value="IRON III DICITRATE-BINDING PERIPLASMIC PROTEIN"/>
    <property type="match status" value="1"/>
</dbReference>
<reference evidence="8 9" key="1">
    <citation type="submission" date="2015-10" db="EMBL/GenBank/DDBJ databases">
        <title>The world's first case of liver abscess caused by Pannonibacter phragmitetus.</title>
        <authorList>
            <person name="Ming D."/>
            <person name="Wang M."/>
            <person name="Zhou Y."/>
            <person name="Jiang T."/>
            <person name="Hu S."/>
        </authorList>
    </citation>
    <scope>NUCLEOTIDE SEQUENCE [LARGE SCALE GENOMIC DNA]</scope>
    <source>
        <strain evidence="8 9">31801</strain>
        <plasmid evidence="9">Plasmid p.p-1</plasmid>
    </source>
</reference>
<dbReference type="PROSITE" id="PS50983">
    <property type="entry name" value="FE_B12_PBP"/>
    <property type="match status" value="1"/>
</dbReference>
<gene>
    <name evidence="8" type="ORF">APZ00_24590</name>
</gene>
<dbReference type="GO" id="GO:1901678">
    <property type="term" value="P:iron coordination entity transport"/>
    <property type="evidence" value="ECO:0007669"/>
    <property type="project" value="UniProtKB-ARBA"/>
</dbReference>
<evidence type="ECO:0000256" key="1">
    <source>
        <dbReference type="ARBA" id="ARBA00004196"/>
    </source>
</evidence>
<comment type="subcellular location">
    <subcellularLocation>
        <location evidence="1">Cell envelope</location>
    </subcellularLocation>
</comment>
<dbReference type="Gene3D" id="3.40.50.1980">
    <property type="entry name" value="Nitrogenase molybdenum iron protein domain"/>
    <property type="match status" value="2"/>
</dbReference>
<keyword evidence="5 6" id="KW-0732">Signal</keyword>
<protein>
    <submittedName>
        <fullName evidence="8">Antibiotic ABC transporter substrate-binding protein</fullName>
    </submittedName>
</protein>
<keyword evidence="3" id="KW-0813">Transport</keyword>
<keyword evidence="4" id="KW-0410">Iron transport</keyword>
<keyword evidence="4" id="KW-0406">Ion transport</keyword>
<feature type="domain" description="Fe/B12 periplasmic-binding" evidence="7">
    <location>
        <begin position="50"/>
        <end position="326"/>
    </location>
</feature>
<evidence type="ECO:0000313" key="8">
    <source>
        <dbReference type="EMBL" id="ALV30425.1"/>
    </source>
</evidence>
<geneLocation type="plasmid" evidence="8 9">
    <name>p.p-1</name>
</geneLocation>
<organism evidence="8 9">
    <name type="scientific">Pannonibacter phragmitetus</name>
    <dbReference type="NCBI Taxonomy" id="121719"/>
    <lineage>
        <taxon>Bacteria</taxon>
        <taxon>Pseudomonadati</taxon>
        <taxon>Pseudomonadota</taxon>
        <taxon>Alphaproteobacteria</taxon>
        <taxon>Hyphomicrobiales</taxon>
        <taxon>Stappiaceae</taxon>
        <taxon>Pannonibacter</taxon>
    </lineage>
</organism>